<comment type="subcellular location">
    <subcellularLocation>
        <location evidence="2">Nucleus</location>
    </subcellularLocation>
</comment>
<dbReference type="OrthoDB" id="427030at2759"/>
<dbReference type="FunFam" id="3.30.160.60:FF:000295">
    <property type="entry name" value="zinc finger protein 19"/>
    <property type="match status" value="1"/>
</dbReference>
<evidence type="ECO:0000256" key="10">
    <source>
        <dbReference type="ARBA" id="ARBA00023163"/>
    </source>
</evidence>
<dbReference type="EMBL" id="JABWUV010000040">
    <property type="protein sequence ID" value="KAF6270166.1"/>
    <property type="molecule type" value="Genomic_DNA"/>
</dbReference>
<keyword evidence="7" id="KW-0862">Zinc</keyword>
<keyword evidence="4" id="KW-0479">Metal-binding</keyword>
<dbReference type="InterPro" id="IPR036236">
    <property type="entry name" value="Znf_C2H2_sf"/>
</dbReference>
<dbReference type="FunFam" id="3.30.160.60:FF:000745">
    <property type="entry name" value="zinc finger protein 181 isoform X1"/>
    <property type="match status" value="1"/>
</dbReference>
<evidence type="ECO:0008006" key="17">
    <source>
        <dbReference type="Google" id="ProtNLM"/>
    </source>
</evidence>
<dbReference type="SUPFAM" id="SSF57667">
    <property type="entry name" value="beta-beta-alpha zinc fingers"/>
    <property type="match status" value="3"/>
</dbReference>
<dbReference type="PANTHER" id="PTHR24390:SF260">
    <property type="entry name" value="ZINC FINGER PROTEIN 383-RELATED"/>
    <property type="match status" value="1"/>
</dbReference>
<evidence type="ECO:0000313" key="15">
    <source>
        <dbReference type="EMBL" id="KAF6270166.1"/>
    </source>
</evidence>
<reference evidence="15 16" key="1">
    <citation type="journal article" date="2020" name="Nature">
        <title>Six reference-quality genomes reveal evolution of bat adaptations.</title>
        <authorList>
            <person name="Jebb D."/>
            <person name="Huang Z."/>
            <person name="Pippel M."/>
            <person name="Hughes G.M."/>
            <person name="Lavrichenko K."/>
            <person name="Devanna P."/>
            <person name="Winkler S."/>
            <person name="Jermiin L.S."/>
            <person name="Skirmuntt E.C."/>
            <person name="Katzourakis A."/>
            <person name="Burkitt-Gray L."/>
            <person name="Ray D.A."/>
            <person name="Sullivan K.A.M."/>
            <person name="Roscito J.G."/>
            <person name="Kirilenko B.M."/>
            <person name="Davalos L.M."/>
            <person name="Corthals A.P."/>
            <person name="Power M.L."/>
            <person name="Jones G."/>
            <person name="Ransome R.D."/>
            <person name="Dechmann D.K.N."/>
            <person name="Locatelli A.G."/>
            <person name="Puechmaille S.J."/>
            <person name="Fedrigo O."/>
            <person name="Jarvis E.D."/>
            <person name="Hiller M."/>
            <person name="Vernes S.C."/>
            <person name="Myers E.W."/>
            <person name="Teeling E.C."/>
        </authorList>
    </citation>
    <scope>NUCLEOTIDE SEQUENCE [LARGE SCALE GENOMIC DNA]</scope>
    <source>
        <strain evidence="15">MMyoMyo1</strain>
        <tissue evidence="15">Flight muscle</tissue>
    </source>
</reference>
<dbReference type="PROSITE" id="PS50157">
    <property type="entry name" value="ZINC_FINGER_C2H2_2"/>
    <property type="match status" value="6"/>
</dbReference>
<feature type="domain" description="KRAB" evidence="14">
    <location>
        <begin position="30"/>
        <end position="102"/>
    </location>
</feature>
<protein>
    <recommendedName>
        <fullName evidence="17">Zinc finger protein 551</fullName>
    </recommendedName>
</protein>
<comment type="similarity">
    <text evidence="3">Belongs to the krueppel C2H2-type zinc-finger protein family.</text>
</comment>
<dbReference type="PANTHER" id="PTHR24390">
    <property type="entry name" value="ZINC FINGER PROTEIN"/>
    <property type="match status" value="1"/>
</dbReference>
<dbReference type="InterPro" id="IPR036051">
    <property type="entry name" value="KRAB_dom_sf"/>
</dbReference>
<keyword evidence="16" id="KW-1185">Reference proteome</keyword>
<evidence type="ECO:0000259" key="14">
    <source>
        <dbReference type="PROSITE" id="PS50805"/>
    </source>
</evidence>
<evidence type="ECO:0000259" key="13">
    <source>
        <dbReference type="PROSITE" id="PS50157"/>
    </source>
</evidence>
<evidence type="ECO:0000256" key="8">
    <source>
        <dbReference type="ARBA" id="ARBA00023015"/>
    </source>
</evidence>
<gene>
    <name evidence="15" type="ORF">mMyoMyo1_020859</name>
</gene>
<name>A0A7J7R200_MYOMY</name>
<feature type="domain" description="C2H2-type" evidence="13">
    <location>
        <begin position="285"/>
        <end position="312"/>
    </location>
</feature>
<evidence type="ECO:0000256" key="5">
    <source>
        <dbReference type="ARBA" id="ARBA00022737"/>
    </source>
</evidence>
<evidence type="ECO:0000256" key="11">
    <source>
        <dbReference type="ARBA" id="ARBA00023242"/>
    </source>
</evidence>
<feature type="domain" description="C2H2-type" evidence="13">
    <location>
        <begin position="369"/>
        <end position="396"/>
    </location>
</feature>
<dbReference type="FunFam" id="3.30.160.60:FF:000281">
    <property type="entry name" value="Zinc finger protein 558 isoform X1"/>
    <property type="match status" value="3"/>
</dbReference>
<dbReference type="GO" id="GO:0008270">
    <property type="term" value="F:zinc ion binding"/>
    <property type="evidence" value="ECO:0007669"/>
    <property type="project" value="UniProtKB-KW"/>
</dbReference>
<dbReference type="SUPFAM" id="SSF109640">
    <property type="entry name" value="KRAB domain (Kruppel-associated box)"/>
    <property type="match status" value="1"/>
</dbReference>
<evidence type="ECO:0000256" key="9">
    <source>
        <dbReference type="ARBA" id="ARBA00023125"/>
    </source>
</evidence>
<dbReference type="AlphaFoldDB" id="A0A7J7R200"/>
<feature type="domain" description="C2H2-type" evidence="13">
    <location>
        <begin position="257"/>
        <end position="284"/>
    </location>
</feature>
<evidence type="ECO:0000256" key="1">
    <source>
        <dbReference type="ARBA" id="ARBA00003767"/>
    </source>
</evidence>
<keyword evidence="5" id="KW-0677">Repeat</keyword>
<dbReference type="SMART" id="SM00349">
    <property type="entry name" value="KRAB"/>
    <property type="match status" value="1"/>
</dbReference>
<dbReference type="GO" id="GO:0003700">
    <property type="term" value="F:DNA-binding transcription factor activity"/>
    <property type="evidence" value="ECO:0007669"/>
    <property type="project" value="TreeGrafter"/>
</dbReference>
<evidence type="ECO:0000256" key="12">
    <source>
        <dbReference type="PROSITE-ProRule" id="PRU00042"/>
    </source>
</evidence>
<dbReference type="Proteomes" id="UP000527355">
    <property type="component" value="Unassembled WGS sequence"/>
</dbReference>
<dbReference type="PROSITE" id="PS50805">
    <property type="entry name" value="KRAB"/>
    <property type="match status" value="1"/>
</dbReference>
<dbReference type="InterPro" id="IPR001909">
    <property type="entry name" value="KRAB"/>
</dbReference>
<dbReference type="GO" id="GO:0000978">
    <property type="term" value="F:RNA polymerase II cis-regulatory region sequence-specific DNA binding"/>
    <property type="evidence" value="ECO:0007669"/>
    <property type="project" value="TreeGrafter"/>
</dbReference>
<sequence length="429" mass="48640">MDEVKSQFIESQAVGRWRILEDSDGRQEDMNFEDVAIAFSQEEWGLLDEDQRHLYCDVMLEVFALVSSVGCWHKTEKEDACSAESVSVQGESKFMASKTATATQRTRLCKQCFSVLKVILHLTESQAACIEQKAFFSDKSVRDFCSNVNHHQQQRDTRGEKPWEEAIDGASFVTSCTFYLSGVPSTTREAGKDWPASSGLLQSQATLNTEEPHSGSETSQKFLSGKSHQQCSKRENAASHRHKFVQYQDVCSGEVKYECNKCGKVFRCIININQHRGGHTGEKSYECSNCGKSFSKSYNLIEHQKIHTGEKPYECSECGKSFRYNSHLLNHKRVHTGEKPYKCSECGKSFSHNSNLIKHHRVHTGEKPYECSDCGKFFTQSTNLSQHHRVHTGEKPYECSDCGKSFSQSSNLSQHHRVHTGEKLYQCSD</sequence>
<feature type="domain" description="C2H2-type" evidence="13">
    <location>
        <begin position="341"/>
        <end position="368"/>
    </location>
</feature>
<dbReference type="Pfam" id="PF01352">
    <property type="entry name" value="KRAB"/>
    <property type="match status" value="1"/>
</dbReference>
<feature type="domain" description="C2H2-type" evidence="13">
    <location>
        <begin position="313"/>
        <end position="340"/>
    </location>
</feature>
<keyword evidence="11" id="KW-0539">Nucleus</keyword>
<accession>A0A7J7R200</accession>
<proteinExistence type="inferred from homology"/>
<keyword evidence="6 12" id="KW-0863">Zinc-finger</keyword>
<feature type="domain" description="C2H2-type" evidence="13">
    <location>
        <begin position="397"/>
        <end position="424"/>
    </location>
</feature>
<dbReference type="SMART" id="SM00355">
    <property type="entry name" value="ZnF_C2H2"/>
    <property type="match status" value="6"/>
</dbReference>
<dbReference type="GO" id="GO:0005634">
    <property type="term" value="C:nucleus"/>
    <property type="evidence" value="ECO:0007669"/>
    <property type="project" value="UniProtKB-SubCell"/>
</dbReference>
<dbReference type="CDD" id="cd07765">
    <property type="entry name" value="KRAB_A-box"/>
    <property type="match status" value="1"/>
</dbReference>
<dbReference type="PROSITE" id="PS00028">
    <property type="entry name" value="ZINC_FINGER_C2H2_1"/>
    <property type="match status" value="6"/>
</dbReference>
<evidence type="ECO:0000256" key="6">
    <source>
        <dbReference type="ARBA" id="ARBA00022771"/>
    </source>
</evidence>
<dbReference type="InterPro" id="IPR013087">
    <property type="entry name" value="Znf_C2H2_type"/>
</dbReference>
<keyword evidence="10" id="KW-0804">Transcription</keyword>
<organism evidence="15 16">
    <name type="scientific">Myotis myotis</name>
    <name type="common">Greater mouse-eared bat</name>
    <name type="synonym">Vespertilio myotis</name>
    <dbReference type="NCBI Taxonomy" id="51298"/>
    <lineage>
        <taxon>Eukaryota</taxon>
        <taxon>Metazoa</taxon>
        <taxon>Chordata</taxon>
        <taxon>Craniata</taxon>
        <taxon>Vertebrata</taxon>
        <taxon>Euteleostomi</taxon>
        <taxon>Mammalia</taxon>
        <taxon>Eutheria</taxon>
        <taxon>Laurasiatheria</taxon>
        <taxon>Chiroptera</taxon>
        <taxon>Yangochiroptera</taxon>
        <taxon>Vespertilionidae</taxon>
        <taxon>Myotis</taxon>
    </lineage>
</organism>
<comment type="function">
    <text evidence="1">May be involved in transcriptional regulation.</text>
</comment>
<dbReference type="GO" id="GO:0006357">
    <property type="term" value="P:regulation of transcription by RNA polymerase II"/>
    <property type="evidence" value="ECO:0007669"/>
    <property type="project" value="TreeGrafter"/>
</dbReference>
<evidence type="ECO:0000256" key="7">
    <source>
        <dbReference type="ARBA" id="ARBA00022833"/>
    </source>
</evidence>
<dbReference type="Gene3D" id="6.10.140.140">
    <property type="match status" value="1"/>
</dbReference>
<dbReference type="VEuPathDB" id="HostDB:LOC118654992"/>
<dbReference type="Gene3D" id="3.30.160.60">
    <property type="entry name" value="Classic Zinc Finger"/>
    <property type="match status" value="6"/>
</dbReference>
<evidence type="ECO:0000256" key="4">
    <source>
        <dbReference type="ARBA" id="ARBA00022723"/>
    </source>
</evidence>
<keyword evidence="8" id="KW-0805">Transcription regulation</keyword>
<evidence type="ECO:0000256" key="3">
    <source>
        <dbReference type="ARBA" id="ARBA00006991"/>
    </source>
</evidence>
<dbReference type="Pfam" id="PF00096">
    <property type="entry name" value="zf-C2H2"/>
    <property type="match status" value="5"/>
</dbReference>
<keyword evidence="9" id="KW-0238">DNA-binding</keyword>
<comment type="caution">
    <text evidence="15">The sequence shown here is derived from an EMBL/GenBank/DDBJ whole genome shotgun (WGS) entry which is preliminary data.</text>
</comment>
<evidence type="ECO:0000313" key="16">
    <source>
        <dbReference type="Proteomes" id="UP000527355"/>
    </source>
</evidence>
<evidence type="ECO:0000256" key="2">
    <source>
        <dbReference type="ARBA" id="ARBA00004123"/>
    </source>
</evidence>